<dbReference type="AlphaFoldDB" id="A0A9W4T1U9"/>
<name>A0A9W4T1U9_9GLOM</name>
<proteinExistence type="predicted"/>
<dbReference type="OrthoDB" id="10256524at2759"/>
<evidence type="ECO:0000313" key="2">
    <source>
        <dbReference type="Proteomes" id="UP001153678"/>
    </source>
</evidence>
<protein>
    <submittedName>
        <fullName evidence="1">13986_t:CDS:1</fullName>
    </submittedName>
</protein>
<dbReference type="EMBL" id="CAMKVN010005504">
    <property type="protein sequence ID" value="CAI2188961.1"/>
    <property type="molecule type" value="Genomic_DNA"/>
</dbReference>
<gene>
    <name evidence="1" type="ORF">FWILDA_LOCUS13842</name>
</gene>
<keyword evidence="2" id="KW-1185">Reference proteome</keyword>
<dbReference type="Proteomes" id="UP001153678">
    <property type="component" value="Unassembled WGS sequence"/>
</dbReference>
<feature type="non-terminal residue" evidence="1">
    <location>
        <position position="95"/>
    </location>
</feature>
<organism evidence="1 2">
    <name type="scientific">Funneliformis geosporum</name>
    <dbReference type="NCBI Taxonomy" id="1117311"/>
    <lineage>
        <taxon>Eukaryota</taxon>
        <taxon>Fungi</taxon>
        <taxon>Fungi incertae sedis</taxon>
        <taxon>Mucoromycota</taxon>
        <taxon>Glomeromycotina</taxon>
        <taxon>Glomeromycetes</taxon>
        <taxon>Glomerales</taxon>
        <taxon>Glomeraceae</taxon>
        <taxon>Funneliformis</taxon>
    </lineage>
</organism>
<comment type="caution">
    <text evidence="1">The sequence shown here is derived from an EMBL/GenBank/DDBJ whole genome shotgun (WGS) entry which is preliminary data.</text>
</comment>
<evidence type="ECO:0000313" key="1">
    <source>
        <dbReference type="EMBL" id="CAI2188961.1"/>
    </source>
</evidence>
<reference evidence="1" key="1">
    <citation type="submission" date="2022-08" db="EMBL/GenBank/DDBJ databases">
        <authorList>
            <person name="Kallberg Y."/>
            <person name="Tangrot J."/>
            <person name="Rosling A."/>
        </authorList>
    </citation>
    <scope>NUCLEOTIDE SEQUENCE</scope>
    <source>
        <strain evidence="1">Wild A</strain>
    </source>
</reference>
<sequence length="95" mass="10696">IKIIPVDENMLIMTVPYTWLANGARSLPLFQTPSFLAVINSTGGIITKNLIEIYFLISFNVTNNLYDYPILKLNLAISTPNIITEILDVNKKLLE</sequence>
<accession>A0A9W4T1U9</accession>